<keyword evidence="1" id="KW-0812">Transmembrane</keyword>
<evidence type="ECO:0000313" key="2">
    <source>
        <dbReference type="EMBL" id="EYB67570.1"/>
    </source>
</evidence>
<dbReference type="OrthoDB" id="73674at2"/>
<reference evidence="2 3" key="1">
    <citation type="submission" date="2014-03" db="EMBL/GenBank/DDBJ databases">
        <title>Draft genome sequence of Deinococcus phoenicis 1P10ME.</title>
        <authorList>
            <person name="Stepanov V.G."/>
            <person name="Vaishampayan P."/>
            <person name="Venkateswaran K."/>
            <person name="Fox G.E."/>
        </authorList>
    </citation>
    <scope>NUCLEOTIDE SEQUENCE [LARGE SCALE GENOMIC DNA]</scope>
    <source>
        <strain evidence="2 3">1P10ME</strain>
    </source>
</reference>
<keyword evidence="1" id="KW-1133">Transmembrane helix</keyword>
<comment type="caution">
    <text evidence="2">The sequence shown here is derived from an EMBL/GenBank/DDBJ whole genome shotgun (WGS) entry which is preliminary data.</text>
</comment>
<proteinExistence type="predicted"/>
<accession>A0A016QN78</accession>
<feature type="transmembrane region" description="Helical" evidence="1">
    <location>
        <begin position="41"/>
        <end position="65"/>
    </location>
</feature>
<evidence type="ECO:0000256" key="1">
    <source>
        <dbReference type="SAM" id="Phobius"/>
    </source>
</evidence>
<dbReference type="Proteomes" id="UP000020492">
    <property type="component" value="Unassembled WGS sequence"/>
</dbReference>
<protein>
    <submittedName>
        <fullName evidence="2">Uncharacterized protein</fullName>
    </submittedName>
</protein>
<dbReference type="PATRIC" id="fig|1476583.3.peg.2351"/>
<keyword evidence="1" id="KW-0472">Membrane</keyword>
<name>A0A016QN78_9DEIO</name>
<sequence length="67" mass="7411">MDFNSWRPEDTARRFSLMLGGSLGTFAFIALWLGLGWHPLLAVLAGVVAGALLHLLAYPLLLAIYRR</sequence>
<dbReference type="AlphaFoldDB" id="A0A016QN78"/>
<gene>
    <name evidence="2" type="ORF">DEIPH_ctg035orf0008</name>
</gene>
<dbReference type="EMBL" id="JHAC01000034">
    <property type="protein sequence ID" value="EYB67570.1"/>
    <property type="molecule type" value="Genomic_DNA"/>
</dbReference>
<feature type="transmembrane region" description="Helical" evidence="1">
    <location>
        <begin position="15"/>
        <end position="35"/>
    </location>
</feature>
<keyword evidence="3" id="KW-1185">Reference proteome</keyword>
<dbReference type="RefSeq" id="WP_034358213.1">
    <property type="nucleotide sequence ID" value="NZ_JHAC01000034.1"/>
</dbReference>
<evidence type="ECO:0000313" key="3">
    <source>
        <dbReference type="Proteomes" id="UP000020492"/>
    </source>
</evidence>
<organism evidence="2 3">
    <name type="scientific">Deinococcus phoenicis</name>
    <dbReference type="NCBI Taxonomy" id="1476583"/>
    <lineage>
        <taxon>Bacteria</taxon>
        <taxon>Thermotogati</taxon>
        <taxon>Deinococcota</taxon>
        <taxon>Deinococci</taxon>
        <taxon>Deinococcales</taxon>
        <taxon>Deinococcaceae</taxon>
        <taxon>Deinococcus</taxon>
    </lineage>
</organism>